<keyword evidence="2" id="KW-0472">Membrane</keyword>
<evidence type="ECO:0000313" key="3">
    <source>
        <dbReference type="EMBL" id="NYG98260.1"/>
    </source>
</evidence>
<evidence type="ECO:0000256" key="1">
    <source>
        <dbReference type="SAM" id="MobiDB-lite"/>
    </source>
</evidence>
<keyword evidence="2" id="KW-1133">Transmembrane helix</keyword>
<proteinExistence type="predicted"/>
<keyword evidence="2" id="KW-0812">Transmembrane</keyword>
<evidence type="ECO:0000256" key="2">
    <source>
        <dbReference type="SAM" id="Phobius"/>
    </source>
</evidence>
<organism evidence="3 4">
    <name type="scientific">Schumannella luteola</name>
    <dbReference type="NCBI Taxonomy" id="472059"/>
    <lineage>
        <taxon>Bacteria</taxon>
        <taxon>Bacillati</taxon>
        <taxon>Actinomycetota</taxon>
        <taxon>Actinomycetes</taxon>
        <taxon>Micrococcales</taxon>
        <taxon>Microbacteriaceae</taxon>
        <taxon>Schumannella</taxon>
    </lineage>
</organism>
<feature type="transmembrane region" description="Helical" evidence="2">
    <location>
        <begin position="103"/>
        <end position="123"/>
    </location>
</feature>
<reference evidence="3 4" key="1">
    <citation type="submission" date="2020-07" db="EMBL/GenBank/DDBJ databases">
        <title>Sequencing the genomes of 1000 actinobacteria strains.</title>
        <authorList>
            <person name="Klenk H.-P."/>
        </authorList>
    </citation>
    <scope>NUCLEOTIDE SEQUENCE [LARGE SCALE GENOMIC DNA]</scope>
    <source>
        <strain evidence="3 4">DSM 23141</strain>
    </source>
</reference>
<feature type="transmembrane region" description="Helical" evidence="2">
    <location>
        <begin position="154"/>
        <end position="172"/>
    </location>
</feature>
<sequence>MTDPTQPPRSYPAPDAFSGSPGSNGGGPIPAPAGPLWRRVLAGVVIVLGSTVVLPWLVLGPGVAREFAVDAGFVRTWLLLGVVGAVLILAGLLISPAGLGRRVFAIAALVVAAALATVFGGVLQQNVRMAAALAVLVAGGLIVVGVFRVFGVRGAGWLLALLLIGPVLGVVIAPNAAVLVAAPAFVGVVVALGWLVGHLMNRPRALTAAPMR</sequence>
<name>A0A852YA77_9MICO</name>
<evidence type="ECO:0000313" key="4">
    <source>
        <dbReference type="Proteomes" id="UP000553888"/>
    </source>
</evidence>
<dbReference type="AlphaFoldDB" id="A0A852YA77"/>
<dbReference type="EMBL" id="JACBZY010000001">
    <property type="protein sequence ID" value="NYG98260.1"/>
    <property type="molecule type" value="Genomic_DNA"/>
</dbReference>
<feature type="transmembrane region" description="Helical" evidence="2">
    <location>
        <begin position="77"/>
        <end position="96"/>
    </location>
</feature>
<dbReference type="RefSeq" id="WP_179565588.1">
    <property type="nucleotide sequence ID" value="NZ_JACBZY010000001.1"/>
</dbReference>
<accession>A0A852YA77</accession>
<protein>
    <submittedName>
        <fullName evidence="3">FtsH-binding integral membrane protein</fullName>
    </submittedName>
</protein>
<feature type="transmembrane region" description="Helical" evidence="2">
    <location>
        <begin position="129"/>
        <end position="147"/>
    </location>
</feature>
<dbReference type="Proteomes" id="UP000553888">
    <property type="component" value="Unassembled WGS sequence"/>
</dbReference>
<comment type="caution">
    <text evidence="3">The sequence shown here is derived from an EMBL/GenBank/DDBJ whole genome shotgun (WGS) entry which is preliminary data.</text>
</comment>
<feature type="compositionally biased region" description="Pro residues" evidence="1">
    <location>
        <begin position="1"/>
        <end position="11"/>
    </location>
</feature>
<keyword evidence="4" id="KW-1185">Reference proteome</keyword>
<feature type="region of interest" description="Disordered" evidence="1">
    <location>
        <begin position="1"/>
        <end position="24"/>
    </location>
</feature>
<feature type="transmembrane region" description="Helical" evidence="2">
    <location>
        <begin position="40"/>
        <end position="57"/>
    </location>
</feature>
<feature type="transmembrane region" description="Helical" evidence="2">
    <location>
        <begin position="178"/>
        <end position="196"/>
    </location>
</feature>
<gene>
    <name evidence="3" type="ORF">BJ979_000886</name>
</gene>